<comment type="caution">
    <text evidence="1">The sequence shown here is derived from an EMBL/GenBank/DDBJ whole genome shotgun (WGS) entry which is preliminary data.</text>
</comment>
<keyword evidence="1" id="KW-0496">Mitochondrion</keyword>
<reference evidence="1" key="1">
    <citation type="journal article" date="2015" name="Genome Biol. Evol.">
        <title>Organellar Genomes of White Spruce (Picea glauca): Assembly and Annotation.</title>
        <authorList>
            <person name="Jackman S.D."/>
            <person name="Warren R.L."/>
            <person name="Gibb E.A."/>
            <person name="Vandervalk B.P."/>
            <person name="Mohamadi H."/>
            <person name="Chu J."/>
            <person name="Raymond A."/>
            <person name="Pleasance S."/>
            <person name="Coope R."/>
            <person name="Wildung M.R."/>
            <person name="Ritland C.E."/>
            <person name="Bousquet J."/>
            <person name="Jones S.J."/>
            <person name="Bohlmann J."/>
            <person name="Birol I."/>
        </authorList>
    </citation>
    <scope>NUCLEOTIDE SEQUENCE [LARGE SCALE GENOMIC DNA]</scope>
    <source>
        <tissue evidence="1">Flushing bud</tissue>
    </source>
</reference>
<geneLocation type="mitochondrion" evidence="1"/>
<proteinExistence type="predicted"/>
<organism evidence="1">
    <name type="scientific">Picea glauca</name>
    <name type="common">White spruce</name>
    <name type="synonym">Pinus glauca</name>
    <dbReference type="NCBI Taxonomy" id="3330"/>
    <lineage>
        <taxon>Eukaryota</taxon>
        <taxon>Viridiplantae</taxon>
        <taxon>Streptophyta</taxon>
        <taxon>Embryophyta</taxon>
        <taxon>Tracheophyta</taxon>
        <taxon>Spermatophyta</taxon>
        <taxon>Pinopsida</taxon>
        <taxon>Pinidae</taxon>
        <taxon>Conifers I</taxon>
        <taxon>Pinales</taxon>
        <taxon>Pinaceae</taxon>
        <taxon>Picea</taxon>
    </lineage>
</organism>
<name>A0A124GP57_PICGL</name>
<dbReference type="EMBL" id="LKAM01000001">
    <property type="protein sequence ID" value="KUM50901.1"/>
    <property type="molecule type" value="Genomic_DNA"/>
</dbReference>
<protein>
    <submittedName>
        <fullName evidence="1">Uncharacterized protein</fullName>
    </submittedName>
</protein>
<dbReference type="AlphaFoldDB" id="A0A124GP57"/>
<accession>A0A124GP57</accession>
<evidence type="ECO:0000313" key="1">
    <source>
        <dbReference type="EMBL" id="KUM50901.1"/>
    </source>
</evidence>
<gene>
    <name evidence="1" type="ORF">ABT39_MTgene747</name>
</gene>
<sequence>MTLLLELGNLLLESVTPYLSFSATRIRCFLNELAISGTIYPYNRPIYKASWSLSLHHPPLANGGTAGSRSRTGRYA</sequence>